<keyword evidence="3" id="KW-0805">Transcription regulation</keyword>
<dbReference type="GO" id="GO:0043565">
    <property type="term" value="F:sequence-specific DNA binding"/>
    <property type="evidence" value="ECO:0007669"/>
    <property type="project" value="InterPro"/>
</dbReference>
<dbReference type="Pfam" id="PF25601">
    <property type="entry name" value="AAA_lid_14"/>
    <property type="match status" value="1"/>
</dbReference>
<dbReference type="GO" id="GO:0005524">
    <property type="term" value="F:ATP binding"/>
    <property type="evidence" value="ECO:0007669"/>
    <property type="project" value="UniProtKB-KW"/>
</dbReference>
<dbReference type="Proteomes" id="UP000238823">
    <property type="component" value="Unassembled WGS sequence"/>
</dbReference>
<dbReference type="PRINTS" id="PR01590">
    <property type="entry name" value="HTHFIS"/>
</dbReference>
<organism evidence="7 8">
    <name type="scientific">Enhygromyxa salina</name>
    <dbReference type="NCBI Taxonomy" id="215803"/>
    <lineage>
        <taxon>Bacteria</taxon>
        <taxon>Pseudomonadati</taxon>
        <taxon>Myxococcota</taxon>
        <taxon>Polyangia</taxon>
        <taxon>Nannocystales</taxon>
        <taxon>Nannocystaceae</taxon>
        <taxon>Enhygromyxa</taxon>
    </lineage>
</organism>
<dbReference type="InterPro" id="IPR009057">
    <property type="entry name" value="Homeodomain-like_sf"/>
</dbReference>
<dbReference type="EMBL" id="PVNL01000135">
    <property type="protein sequence ID" value="PRP96367.1"/>
    <property type="molecule type" value="Genomic_DNA"/>
</dbReference>
<reference evidence="7 8" key="1">
    <citation type="submission" date="2018-03" db="EMBL/GenBank/DDBJ databases">
        <title>Draft Genome Sequences of the Obligatory Marine Myxobacteria Enhygromyxa salina SWB007.</title>
        <authorList>
            <person name="Poehlein A."/>
            <person name="Moghaddam J.A."/>
            <person name="Harms H."/>
            <person name="Alanjari M."/>
            <person name="Koenig G.M."/>
            <person name="Daniel R."/>
            <person name="Schaeberle T.F."/>
        </authorList>
    </citation>
    <scope>NUCLEOTIDE SEQUENCE [LARGE SCALE GENOMIC DNA]</scope>
    <source>
        <strain evidence="7 8">SWB007</strain>
    </source>
</reference>
<dbReference type="PROSITE" id="PS50045">
    <property type="entry name" value="SIGMA54_INTERACT_4"/>
    <property type="match status" value="1"/>
</dbReference>
<dbReference type="Gene3D" id="3.40.50.300">
    <property type="entry name" value="P-loop containing nucleotide triphosphate hydrolases"/>
    <property type="match status" value="1"/>
</dbReference>
<dbReference type="GO" id="GO:0006355">
    <property type="term" value="P:regulation of DNA-templated transcription"/>
    <property type="evidence" value="ECO:0007669"/>
    <property type="project" value="InterPro"/>
</dbReference>
<proteinExistence type="predicted"/>
<feature type="domain" description="Sigma-54 factor interaction" evidence="6">
    <location>
        <begin position="33"/>
        <end position="198"/>
    </location>
</feature>
<dbReference type="PANTHER" id="PTHR32071">
    <property type="entry name" value="TRANSCRIPTIONAL REGULATORY PROTEIN"/>
    <property type="match status" value="1"/>
</dbReference>
<dbReference type="InterPro" id="IPR002078">
    <property type="entry name" value="Sigma_54_int"/>
</dbReference>
<name>A0A2S9XU10_9BACT</name>
<evidence type="ECO:0000313" key="7">
    <source>
        <dbReference type="EMBL" id="PRP96367.1"/>
    </source>
</evidence>
<keyword evidence="2" id="KW-0067">ATP-binding</keyword>
<dbReference type="AlphaFoldDB" id="A0A2S9XU10"/>
<dbReference type="SUPFAM" id="SSF46689">
    <property type="entry name" value="Homeodomain-like"/>
    <property type="match status" value="1"/>
</dbReference>
<evidence type="ECO:0000256" key="2">
    <source>
        <dbReference type="ARBA" id="ARBA00022840"/>
    </source>
</evidence>
<sequence>MPNDLIPDHQAISPPGPSHGGRLAQPAPLFVGHSAAARDVRRQIQVAIGGNSAVLLVGAAGTGKRTVAEILQHFAGGHISDFTFISPLEQLGLDQQAELLRDLEHGRLVVGTRLDPDSPEAQARLSPELLRGCSIRIELPSLVERLDDLEALVIGLLHRVATTRPVGAISDEALDCLRSYDWPGNVAELEDVITEALAVGSTTQIERRDLPAQLRQRAPHRSSSTAPDQPFALALAERRAVERVMRLARGNKRMAARLLQISKTTLYRRLREYSLP</sequence>
<protein>
    <submittedName>
        <fullName evidence="7">Regulatory protein LuxO</fullName>
    </submittedName>
</protein>
<evidence type="ECO:0000259" key="6">
    <source>
        <dbReference type="PROSITE" id="PS50045"/>
    </source>
</evidence>
<feature type="region of interest" description="Disordered" evidence="5">
    <location>
        <begin position="1"/>
        <end position="26"/>
    </location>
</feature>
<dbReference type="InterPro" id="IPR027417">
    <property type="entry name" value="P-loop_NTPase"/>
</dbReference>
<evidence type="ECO:0000256" key="4">
    <source>
        <dbReference type="ARBA" id="ARBA00023163"/>
    </source>
</evidence>
<keyword evidence="1" id="KW-0547">Nucleotide-binding</keyword>
<dbReference type="SUPFAM" id="SSF52540">
    <property type="entry name" value="P-loop containing nucleoside triphosphate hydrolases"/>
    <property type="match status" value="1"/>
</dbReference>
<evidence type="ECO:0000256" key="5">
    <source>
        <dbReference type="SAM" id="MobiDB-lite"/>
    </source>
</evidence>
<evidence type="ECO:0000256" key="1">
    <source>
        <dbReference type="ARBA" id="ARBA00022741"/>
    </source>
</evidence>
<evidence type="ECO:0000313" key="8">
    <source>
        <dbReference type="Proteomes" id="UP000238823"/>
    </source>
</evidence>
<dbReference type="InterPro" id="IPR058031">
    <property type="entry name" value="AAA_lid_NorR"/>
</dbReference>
<comment type="caution">
    <text evidence="7">The sequence shown here is derived from an EMBL/GenBank/DDBJ whole genome shotgun (WGS) entry which is preliminary data.</text>
</comment>
<dbReference type="InterPro" id="IPR002197">
    <property type="entry name" value="HTH_Fis"/>
</dbReference>
<keyword evidence="4" id="KW-0804">Transcription</keyword>
<accession>A0A2S9XU10</accession>
<dbReference type="Pfam" id="PF02954">
    <property type="entry name" value="HTH_8"/>
    <property type="match status" value="1"/>
</dbReference>
<evidence type="ECO:0000256" key="3">
    <source>
        <dbReference type="ARBA" id="ARBA00023015"/>
    </source>
</evidence>
<gene>
    <name evidence="7" type="primary">luxO</name>
    <name evidence="7" type="ORF">ENSA7_71820</name>
</gene>
<dbReference type="Gene3D" id="1.10.10.60">
    <property type="entry name" value="Homeodomain-like"/>
    <property type="match status" value="1"/>
</dbReference>
<dbReference type="Gene3D" id="1.10.8.60">
    <property type="match status" value="1"/>
</dbReference>
<dbReference type="RefSeq" id="WP_181234443.1">
    <property type="nucleotide sequence ID" value="NZ_PVNL01000135.1"/>
</dbReference>